<evidence type="ECO:0000313" key="1">
    <source>
        <dbReference type="EMBL" id="GFN84813.1"/>
    </source>
</evidence>
<gene>
    <name evidence="1" type="ORF">PoB_001131900</name>
</gene>
<sequence>MSIFQGTGTAWKDKGFDISYEEYGKGFSLFCFDLTPNKRLFGRSRIVEVRCCAVGSQIQPSFAAAYSRDCVRRAGLADRDSPFTRGVIRFYTIKMNTFQIEQILCCDTHAKSIFAGVFPCDRLPGVDFPVYKMWDLDCLIRLFLRFLAVTVSIELFQLRMFFTLHIVVGVQPLNLIHSLLLVPKRTEKVTRKCKKTVEFSKPVPADKLSSTLVHRWVTSQEDLNSLQEGAQYPLNRLKQFLSSPDSEVLVSLHPRSSGKCAVSQATGNHLHIIFRHTGDITPRDS</sequence>
<dbReference type="EMBL" id="BLXT01001347">
    <property type="protein sequence ID" value="GFN84813.1"/>
    <property type="molecule type" value="Genomic_DNA"/>
</dbReference>
<proteinExistence type="predicted"/>
<dbReference type="AlphaFoldDB" id="A0AAV3YRY7"/>
<dbReference type="Proteomes" id="UP000735302">
    <property type="component" value="Unassembled WGS sequence"/>
</dbReference>
<reference evidence="1 2" key="1">
    <citation type="journal article" date="2021" name="Elife">
        <title>Chloroplast acquisition without the gene transfer in kleptoplastic sea slugs, Plakobranchus ocellatus.</title>
        <authorList>
            <person name="Maeda T."/>
            <person name="Takahashi S."/>
            <person name="Yoshida T."/>
            <person name="Shimamura S."/>
            <person name="Takaki Y."/>
            <person name="Nagai Y."/>
            <person name="Toyoda A."/>
            <person name="Suzuki Y."/>
            <person name="Arimoto A."/>
            <person name="Ishii H."/>
            <person name="Satoh N."/>
            <person name="Nishiyama T."/>
            <person name="Hasebe M."/>
            <person name="Maruyama T."/>
            <person name="Minagawa J."/>
            <person name="Obokata J."/>
            <person name="Shigenobu S."/>
        </authorList>
    </citation>
    <scope>NUCLEOTIDE SEQUENCE [LARGE SCALE GENOMIC DNA]</scope>
</reference>
<keyword evidence="2" id="KW-1185">Reference proteome</keyword>
<accession>A0AAV3YRY7</accession>
<name>A0AAV3YRY7_9GAST</name>
<evidence type="ECO:0000313" key="2">
    <source>
        <dbReference type="Proteomes" id="UP000735302"/>
    </source>
</evidence>
<protein>
    <submittedName>
        <fullName evidence="1">Uncharacterized protein</fullName>
    </submittedName>
</protein>
<organism evidence="1 2">
    <name type="scientific">Plakobranchus ocellatus</name>
    <dbReference type="NCBI Taxonomy" id="259542"/>
    <lineage>
        <taxon>Eukaryota</taxon>
        <taxon>Metazoa</taxon>
        <taxon>Spiralia</taxon>
        <taxon>Lophotrochozoa</taxon>
        <taxon>Mollusca</taxon>
        <taxon>Gastropoda</taxon>
        <taxon>Heterobranchia</taxon>
        <taxon>Euthyneura</taxon>
        <taxon>Panpulmonata</taxon>
        <taxon>Sacoglossa</taxon>
        <taxon>Placobranchoidea</taxon>
        <taxon>Plakobranchidae</taxon>
        <taxon>Plakobranchus</taxon>
    </lineage>
</organism>
<comment type="caution">
    <text evidence="1">The sequence shown here is derived from an EMBL/GenBank/DDBJ whole genome shotgun (WGS) entry which is preliminary data.</text>
</comment>